<dbReference type="InterPro" id="IPR013815">
    <property type="entry name" value="ATP_grasp_subdomain_1"/>
</dbReference>
<feature type="binding site" evidence="5">
    <location>
        <begin position="183"/>
        <end position="186"/>
    </location>
    <ligand>
        <name>ATP</name>
        <dbReference type="ChEBI" id="CHEBI:30616"/>
    </ligand>
</feature>
<dbReference type="FunFam" id="3.30.1490.20:FF:000015">
    <property type="entry name" value="N5-carboxyaminoimidazole ribonucleotide synthase"/>
    <property type="match status" value="1"/>
</dbReference>
<dbReference type="EMBL" id="CADCTW010000115">
    <property type="protein sequence ID" value="CAA9329923.1"/>
    <property type="molecule type" value="Genomic_DNA"/>
</dbReference>
<dbReference type="InterPro" id="IPR016185">
    <property type="entry name" value="PreATP-grasp_dom_sf"/>
</dbReference>
<dbReference type="PANTHER" id="PTHR11609:SF5">
    <property type="entry name" value="PHOSPHORIBOSYLAMINOIMIDAZOLE CARBOXYLASE"/>
    <property type="match status" value="1"/>
</dbReference>
<feature type="binding site" evidence="5">
    <location>
        <position position="191"/>
    </location>
    <ligand>
        <name>ATP</name>
        <dbReference type="ChEBI" id="CHEBI:30616"/>
    </ligand>
</feature>
<feature type="binding site" evidence="5">
    <location>
        <begin position="268"/>
        <end position="269"/>
    </location>
    <ligand>
        <name>ATP</name>
        <dbReference type="ChEBI" id="CHEBI:30616"/>
    </ligand>
</feature>
<name>A0A6J4LG80_9BACT</name>
<dbReference type="NCBIfam" id="NF004676">
    <property type="entry name" value="PRK06019.1-2"/>
    <property type="match status" value="1"/>
</dbReference>
<dbReference type="Gene3D" id="3.30.1490.20">
    <property type="entry name" value="ATP-grasp fold, A domain"/>
    <property type="match status" value="1"/>
</dbReference>
<accession>A0A6J4LG80</accession>
<dbReference type="Gene3D" id="3.30.470.20">
    <property type="entry name" value="ATP-grasp fold, B domain"/>
    <property type="match status" value="1"/>
</dbReference>
<dbReference type="GO" id="GO:0004638">
    <property type="term" value="F:phosphoribosylaminoimidazole carboxylase activity"/>
    <property type="evidence" value="ECO:0007669"/>
    <property type="project" value="InterPro"/>
</dbReference>
<dbReference type="NCBIfam" id="NF004675">
    <property type="entry name" value="PRK06019.1-1"/>
    <property type="match status" value="1"/>
</dbReference>
<dbReference type="Pfam" id="PF17769">
    <property type="entry name" value="PurK_C"/>
    <property type="match status" value="1"/>
</dbReference>
<keyword evidence="4 5" id="KW-0067">ATP-binding</keyword>
<organism evidence="8">
    <name type="scientific">uncultured Gemmatimonadota bacterium</name>
    <dbReference type="NCBI Taxonomy" id="203437"/>
    <lineage>
        <taxon>Bacteria</taxon>
        <taxon>Pseudomonadati</taxon>
        <taxon>Gemmatimonadota</taxon>
        <taxon>environmental samples</taxon>
    </lineage>
</organism>
<dbReference type="NCBIfam" id="NF004679">
    <property type="entry name" value="PRK06019.1-5"/>
    <property type="match status" value="1"/>
</dbReference>
<feature type="binding site" evidence="5">
    <location>
        <position position="146"/>
    </location>
    <ligand>
        <name>ATP</name>
        <dbReference type="ChEBI" id="CHEBI:30616"/>
    </ligand>
</feature>
<evidence type="ECO:0000256" key="5">
    <source>
        <dbReference type="HAMAP-Rule" id="MF_01928"/>
    </source>
</evidence>
<feature type="domain" description="ATP-grasp" evidence="7">
    <location>
        <begin position="110"/>
        <end position="298"/>
    </location>
</feature>
<comment type="similarity">
    <text evidence="5 6">Belongs to the PurK/PurT family.</text>
</comment>
<protein>
    <recommendedName>
        <fullName evidence="5 6">N5-carboxyaminoimidazole ribonucleotide synthase</fullName>
        <shortName evidence="5 6">N5-CAIR synthase</shortName>
        <ecNumber evidence="5 6">6.3.4.18</ecNumber>
    </recommendedName>
    <alternativeName>
        <fullName evidence="5 6">5-(carboxyamino)imidazole ribonucleotide synthetase</fullName>
    </alternativeName>
</protein>
<feature type="binding site" evidence="5">
    <location>
        <position position="214"/>
    </location>
    <ligand>
        <name>ATP</name>
        <dbReference type="ChEBI" id="CHEBI:30616"/>
    </ligand>
</feature>
<comment type="pathway">
    <text evidence="5 6">Purine metabolism; IMP biosynthesis via de novo pathway; 5-amino-1-(5-phospho-D-ribosyl)imidazole-4-carboxylate from 5-amino-1-(5-phospho-D-ribosyl)imidazole (N5-CAIR route): step 1/2.</text>
</comment>
<dbReference type="GO" id="GO:0034028">
    <property type="term" value="F:5-(carboxyamino)imidazole ribonucleotide synthase activity"/>
    <property type="evidence" value="ECO:0007669"/>
    <property type="project" value="UniProtKB-UniRule"/>
</dbReference>
<comment type="catalytic activity">
    <reaction evidence="5 6">
        <text>5-amino-1-(5-phospho-beta-D-ribosyl)imidazole + hydrogencarbonate + ATP = 5-carboxyamino-1-(5-phospho-D-ribosyl)imidazole + ADP + phosphate + 2 H(+)</text>
        <dbReference type="Rhea" id="RHEA:19317"/>
        <dbReference type="ChEBI" id="CHEBI:15378"/>
        <dbReference type="ChEBI" id="CHEBI:17544"/>
        <dbReference type="ChEBI" id="CHEBI:30616"/>
        <dbReference type="ChEBI" id="CHEBI:43474"/>
        <dbReference type="ChEBI" id="CHEBI:58730"/>
        <dbReference type="ChEBI" id="CHEBI:137981"/>
        <dbReference type="ChEBI" id="CHEBI:456216"/>
        <dbReference type="EC" id="6.3.4.18"/>
    </reaction>
</comment>
<comment type="subunit">
    <text evidence="5 6">Homodimer.</text>
</comment>
<feature type="binding site" evidence="5">
    <location>
        <position position="106"/>
    </location>
    <ligand>
        <name>ATP</name>
        <dbReference type="ChEBI" id="CHEBI:30616"/>
    </ligand>
</feature>
<dbReference type="Pfam" id="PF02222">
    <property type="entry name" value="ATP-grasp"/>
    <property type="match status" value="1"/>
</dbReference>
<dbReference type="SUPFAM" id="SSF52440">
    <property type="entry name" value="PreATP-grasp domain"/>
    <property type="match status" value="1"/>
</dbReference>
<dbReference type="GO" id="GO:0046872">
    <property type="term" value="F:metal ion binding"/>
    <property type="evidence" value="ECO:0007669"/>
    <property type="project" value="InterPro"/>
</dbReference>
<dbReference type="SUPFAM" id="SSF51246">
    <property type="entry name" value="Rudiment single hybrid motif"/>
    <property type="match status" value="1"/>
</dbReference>
<dbReference type="AlphaFoldDB" id="A0A6J4LG80"/>
<dbReference type="GO" id="GO:0005524">
    <property type="term" value="F:ATP binding"/>
    <property type="evidence" value="ECO:0007669"/>
    <property type="project" value="UniProtKB-UniRule"/>
</dbReference>
<dbReference type="InterPro" id="IPR005875">
    <property type="entry name" value="PurK"/>
</dbReference>
<keyword evidence="2 5" id="KW-0547">Nucleotide-binding</keyword>
<dbReference type="PANTHER" id="PTHR11609">
    <property type="entry name" value="PURINE BIOSYNTHESIS PROTEIN 6/7, PUR6/7"/>
    <property type="match status" value="1"/>
</dbReference>
<evidence type="ECO:0000256" key="2">
    <source>
        <dbReference type="ARBA" id="ARBA00022741"/>
    </source>
</evidence>
<keyword evidence="1 5" id="KW-0436">Ligase</keyword>
<dbReference type="InterPro" id="IPR011054">
    <property type="entry name" value="Rudment_hybrid_motif"/>
</dbReference>
<dbReference type="GO" id="GO:0006189">
    <property type="term" value="P:'de novo' IMP biosynthetic process"/>
    <property type="evidence" value="ECO:0007669"/>
    <property type="project" value="UniProtKB-UniRule"/>
</dbReference>
<keyword evidence="3 5" id="KW-0658">Purine biosynthesis</keyword>
<dbReference type="GO" id="GO:0005829">
    <property type="term" value="C:cytosol"/>
    <property type="evidence" value="ECO:0007669"/>
    <property type="project" value="TreeGrafter"/>
</dbReference>
<sequence length="393" mass="41613">MSVVLPGATIGIVGGGQLGRMFALEARRMGYRVAVWDPGADSPAAQVADEAVIAPFHDPEAARELARRSDLVTLEWENADVATLRELEALVPVRPGPAVLEVAQHRLREKDAARRLGVPTADYRAVHSLDDLRAAVAEIGAPAVLKTARGGYDGKGQAVIRDPADAEAALRSVAPEGTELILEAFVRFRMEISVVCARSTTGEVSCFPVGENEHRGGILHSTVVPARVSPAVAAEARRIARALVEGLDVVGLLAVEMFVGDDGVVRMNEIAPRPHNSGHYTWEACPVSQFEQQLRAVCGLPLGSADLLRPAAMVNLMGDDAGTGLGRMGTVEMMAVPTAALHLYGKAESRPGRKMGHVTALGDDADQALQRAQRAWHALAADVDAVALAPARE</sequence>
<evidence type="ECO:0000256" key="6">
    <source>
        <dbReference type="RuleBase" id="RU361200"/>
    </source>
</evidence>
<dbReference type="FunFam" id="3.30.470.20:FF:000029">
    <property type="entry name" value="N5-carboxyaminoimidazole ribonucleotide synthase"/>
    <property type="match status" value="1"/>
</dbReference>
<dbReference type="InterPro" id="IPR054350">
    <property type="entry name" value="PurT/PurK_preATP-grasp"/>
</dbReference>
<evidence type="ECO:0000256" key="4">
    <source>
        <dbReference type="ARBA" id="ARBA00022840"/>
    </source>
</evidence>
<gene>
    <name evidence="5 6" type="primary">purK</name>
    <name evidence="8" type="ORF">AVDCRST_MAG68-2355</name>
</gene>
<evidence type="ECO:0000256" key="3">
    <source>
        <dbReference type="ARBA" id="ARBA00022755"/>
    </source>
</evidence>
<dbReference type="UniPathway" id="UPA00074">
    <property type="reaction ID" value="UER00942"/>
</dbReference>
<dbReference type="EC" id="6.3.4.18" evidence="5 6"/>
<evidence type="ECO:0000259" key="7">
    <source>
        <dbReference type="PROSITE" id="PS50975"/>
    </source>
</evidence>
<dbReference type="InterPro" id="IPR011761">
    <property type="entry name" value="ATP-grasp"/>
</dbReference>
<evidence type="ECO:0000313" key="8">
    <source>
        <dbReference type="EMBL" id="CAA9329923.1"/>
    </source>
</evidence>
<proteinExistence type="inferred from homology"/>
<comment type="function">
    <text evidence="5">Catalyzes the ATP-dependent conversion of 5-aminoimidazole ribonucleotide (AIR) and HCO(3)(-) to N5-carboxyaminoimidazole ribonucleotide (N5-CAIR).</text>
</comment>
<dbReference type="NCBIfam" id="TIGR01161">
    <property type="entry name" value="purK"/>
    <property type="match status" value="1"/>
</dbReference>
<dbReference type="Pfam" id="PF22660">
    <property type="entry name" value="RS_preATP-grasp-like"/>
    <property type="match status" value="1"/>
</dbReference>
<dbReference type="InterPro" id="IPR040686">
    <property type="entry name" value="PurK_C"/>
</dbReference>
<comment type="function">
    <text evidence="6">Catalyzes the ATP-dependent conversion of 5-aminoimidazole ribonucleotide (AIR) and HCO(3)- to N5-carboxyaminoimidazole ribonucleotide (N5-CAIR).</text>
</comment>
<reference evidence="8" key="1">
    <citation type="submission" date="2020-02" db="EMBL/GenBank/DDBJ databases">
        <authorList>
            <person name="Meier V. D."/>
        </authorList>
    </citation>
    <scope>NUCLEOTIDE SEQUENCE</scope>
    <source>
        <strain evidence="8">AVDCRST_MAG68</strain>
    </source>
</reference>
<dbReference type="PROSITE" id="PS50975">
    <property type="entry name" value="ATP_GRASP"/>
    <property type="match status" value="1"/>
</dbReference>
<dbReference type="InterPro" id="IPR003135">
    <property type="entry name" value="ATP-grasp_carboxylate-amine"/>
</dbReference>
<dbReference type="Gene3D" id="3.40.50.20">
    <property type="match status" value="1"/>
</dbReference>
<dbReference type="SUPFAM" id="SSF56059">
    <property type="entry name" value="Glutathione synthetase ATP-binding domain-like"/>
    <property type="match status" value="1"/>
</dbReference>
<feature type="binding site" evidence="5">
    <location>
        <begin position="151"/>
        <end position="157"/>
    </location>
    <ligand>
        <name>ATP</name>
        <dbReference type="ChEBI" id="CHEBI:30616"/>
    </ligand>
</feature>
<evidence type="ECO:0000256" key="1">
    <source>
        <dbReference type="ARBA" id="ARBA00022598"/>
    </source>
</evidence>
<dbReference type="HAMAP" id="MF_01928">
    <property type="entry name" value="PurK"/>
    <property type="match status" value="1"/>
</dbReference>